<keyword evidence="2" id="KW-1185">Reference proteome</keyword>
<reference evidence="1 2" key="1">
    <citation type="submission" date="2018-08" db="EMBL/GenBank/DDBJ databases">
        <title>Genome and evolution of the arbuscular mycorrhizal fungus Diversispora epigaea (formerly Glomus versiforme) and its bacterial endosymbionts.</title>
        <authorList>
            <person name="Sun X."/>
            <person name="Fei Z."/>
            <person name="Harrison M."/>
        </authorList>
    </citation>
    <scope>NUCLEOTIDE SEQUENCE [LARGE SCALE GENOMIC DNA]</scope>
    <source>
        <strain evidence="1 2">IT104</strain>
    </source>
</reference>
<dbReference type="AlphaFoldDB" id="A0A397GXI3"/>
<accession>A0A397GXI3</accession>
<proteinExistence type="predicted"/>
<dbReference type="Proteomes" id="UP000266861">
    <property type="component" value="Unassembled WGS sequence"/>
</dbReference>
<name>A0A397GXI3_9GLOM</name>
<evidence type="ECO:0000313" key="1">
    <source>
        <dbReference type="EMBL" id="RHZ55691.1"/>
    </source>
</evidence>
<protein>
    <submittedName>
        <fullName evidence="1">Uncharacterized protein</fullName>
    </submittedName>
</protein>
<dbReference type="OrthoDB" id="185618at2759"/>
<evidence type="ECO:0000313" key="2">
    <source>
        <dbReference type="Proteomes" id="UP000266861"/>
    </source>
</evidence>
<comment type="caution">
    <text evidence="1">The sequence shown here is derived from an EMBL/GenBank/DDBJ whole genome shotgun (WGS) entry which is preliminary data.</text>
</comment>
<sequence length="98" mass="11675">MKLPNIQLKQNYVVWIEHGKKEELVPYPRNYEKLPRLSKLQRMHIERSQEKFVTLFAFEDKPVHLAVKLSNPNAADDLYKAITLRSHFELASFFLYLT</sequence>
<organism evidence="1 2">
    <name type="scientific">Diversispora epigaea</name>
    <dbReference type="NCBI Taxonomy" id="1348612"/>
    <lineage>
        <taxon>Eukaryota</taxon>
        <taxon>Fungi</taxon>
        <taxon>Fungi incertae sedis</taxon>
        <taxon>Mucoromycota</taxon>
        <taxon>Glomeromycotina</taxon>
        <taxon>Glomeromycetes</taxon>
        <taxon>Diversisporales</taxon>
        <taxon>Diversisporaceae</taxon>
        <taxon>Diversispora</taxon>
    </lineage>
</organism>
<gene>
    <name evidence="1" type="ORF">Glove_411g29</name>
</gene>
<dbReference type="EMBL" id="PQFF01000365">
    <property type="protein sequence ID" value="RHZ55691.1"/>
    <property type="molecule type" value="Genomic_DNA"/>
</dbReference>